<proteinExistence type="predicted"/>
<evidence type="ECO:0000313" key="4">
    <source>
        <dbReference type="EMBL" id="CUR57897.1"/>
    </source>
</evidence>
<keyword evidence="1" id="KW-0285">Flavoprotein</keyword>
<evidence type="ECO:0000256" key="2">
    <source>
        <dbReference type="ARBA" id="ARBA00023002"/>
    </source>
</evidence>
<keyword evidence="2" id="KW-0560">Oxidoreductase</keyword>
<dbReference type="SUPFAM" id="SSF51905">
    <property type="entry name" value="FAD/NAD(P)-binding domain"/>
    <property type="match status" value="1"/>
</dbReference>
<dbReference type="InterPro" id="IPR036188">
    <property type="entry name" value="FAD/NAD-bd_sf"/>
</dbReference>
<protein>
    <submittedName>
        <fullName evidence="4">FAD-dependent pyridine nucleotide-disulfide oxidoreductase</fullName>
    </submittedName>
</protein>
<name>A0A2P2C7C2_9ZZZZ</name>
<dbReference type="InterPro" id="IPR023753">
    <property type="entry name" value="FAD/NAD-binding_dom"/>
</dbReference>
<dbReference type="AlphaFoldDB" id="A0A2P2C7C2"/>
<dbReference type="GO" id="GO:0016491">
    <property type="term" value="F:oxidoreductase activity"/>
    <property type="evidence" value="ECO:0007669"/>
    <property type="project" value="UniProtKB-KW"/>
</dbReference>
<dbReference type="PANTHER" id="PTHR48105">
    <property type="entry name" value="THIOREDOXIN REDUCTASE 1-RELATED-RELATED"/>
    <property type="match status" value="1"/>
</dbReference>
<evidence type="ECO:0000256" key="1">
    <source>
        <dbReference type="ARBA" id="ARBA00022630"/>
    </source>
</evidence>
<evidence type="ECO:0000259" key="3">
    <source>
        <dbReference type="Pfam" id="PF07992"/>
    </source>
</evidence>
<sequence>MPLNELDHDVIVIGGGAAGLSAAVTLARSRRRVLVVDAGQPRNAPAAGVHNLLGLEDISPHELLVRGRAEVTGYGGEIRTGTVESAAPIDGGFQVVLADGSRATSRRLIVTTGLVDELPDVPGLAERWGRDVLHCPYCHGWEVRDQELVVLATGPAGVHQALLFSQLSDRVSLLLHGQAPPDEATQRTLGARGVRLVEGVASEVLVTDDAIRGIRLEDGSTVPCQAVVVGPRFAARSAVLESLGLVSQDFLMGEHVVGSHIAAEPTGQTELPGVFVAGNVTDPGAQVGMAAAQGVRVAAWVNMVLIEEDAALALSRLGSGDA</sequence>
<feature type="domain" description="FAD/NAD(P)-binding" evidence="3">
    <location>
        <begin position="8"/>
        <end position="294"/>
    </location>
</feature>
<reference evidence="4" key="1">
    <citation type="submission" date="2015-08" db="EMBL/GenBank/DDBJ databases">
        <authorList>
            <person name="Babu N.S."/>
            <person name="Beckwith C.J."/>
            <person name="Beseler K.G."/>
            <person name="Brison A."/>
            <person name="Carone J.V."/>
            <person name="Caskin T.P."/>
            <person name="Diamond M."/>
            <person name="Durham M.E."/>
            <person name="Foxe J.M."/>
            <person name="Go M."/>
            <person name="Henderson B.A."/>
            <person name="Jones I.B."/>
            <person name="McGettigan J.A."/>
            <person name="Micheletti S.J."/>
            <person name="Nasrallah M.E."/>
            <person name="Ortiz D."/>
            <person name="Piller C.R."/>
            <person name="Privatt S.R."/>
            <person name="Schneider S.L."/>
            <person name="Sharp S."/>
            <person name="Smith T.C."/>
            <person name="Stanton J.D."/>
            <person name="Ullery H.E."/>
            <person name="Wilson R.J."/>
            <person name="Serrano M.G."/>
            <person name="Buck G."/>
            <person name="Lee V."/>
            <person name="Wang Y."/>
            <person name="Carvalho R."/>
            <person name="Voegtly L."/>
            <person name="Shi R."/>
            <person name="Duckworth R."/>
            <person name="Johnson A."/>
            <person name="Loviza R."/>
            <person name="Walstead R."/>
            <person name="Shah Z."/>
            <person name="Kiflezghi M."/>
            <person name="Wade K."/>
            <person name="Ball S.L."/>
            <person name="Bradley K.W."/>
            <person name="Asai D.J."/>
            <person name="Bowman C.A."/>
            <person name="Russell D.A."/>
            <person name="Pope W.H."/>
            <person name="Jacobs-Sera D."/>
            <person name="Hendrix R.W."/>
            <person name="Hatfull G.F."/>
        </authorList>
    </citation>
    <scope>NUCLEOTIDE SEQUENCE</scope>
</reference>
<organism evidence="4">
    <name type="scientific">metagenome</name>
    <dbReference type="NCBI Taxonomy" id="256318"/>
    <lineage>
        <taxon>unclassified sequences</taxon>
        <taxon>metagenomes</taxon>
    </lineage>
</organism>
<dbReference type="InterPro" id="IPR050097">
    <property type="entry name" value="Ferredoxin-NADP_redctase_2"/>
</dbReference>
<gene>
    <name evidence="4" type="ORF">NOCA2470005</name>
</gene>
<dbReference type="Pfam" id="PF07992">
    <property type="entry name" value="Pyr_redox_2"/>
    <property type="match status" value="1"/>
</dbReference>
<dbReference type="Gene3D" id="3.50.50.60">
    <property type="entry name" value="FAD/NAD(P)-binding domain"/>
    <property type="match status" value="2"/>
</dbReference>
<dbReference type="EMBL" id="CZKA01000042">
    <property type="protein sequence ID" value="CUR57897.1"/>
    <property type="molecule type" value="Genomic_DNA"/>
</dbReference>
<accession>A0A2P2C7C2</accession>
<dbReference type="PRINTS" id="PR00469">
    <property type="entry name" value="PNDRDTASEII"/>
</dbReference>
<dbReference type="PRINTS" id="PR00368">
    <property type="entry name" value="FADPNR"/>
</dbReference>